<evidence type="ECO:0000313" key="4">
    <source>
        <dbReference type="EMBL" id="NNT73139.1"/>
    </source>
</evidence>
<dbReference type="InterPro" id="IPR008978">
    <property type="entry name" value="HSP20-like_chaperone"/>
</dbReference>
<organism evidence="4 5">
    <name type="scientific">Flavobacterium rivulicola</name>
    <dbReference type="NCBI Taxonomy" id="2732161"/>
    <lineage>
        <taxon>Bacteria</taxon>
        <taxon>Pseudomonadati</taxon>
        <taxon>Bacteroidota</taxon>
        <taxon>Flavobacteriia</taxon>
        <taxon>Flavobacteriales</taxon>
        <taxon>Flavobacteriaceae</taxon>
        <taxon>Flavobacterium</taxon>
    </lineage>
</organism>
<name>A0A7Y3RAU5_9FLAO</name>
<evidence type="ECO:0000259" key="3">
    <source>
        <dbReference type="PROSITE" id="PS01031"/>
    </source>
</evidence>
<evidence type="ECO:0000313" key="5">
    <source>
        <dbReference type="Proteomes" id="UP000536509"/>
    </source>
</evidence>
<sequence length="142" mass="16310">MDLVKRKNNLAFPSLLDEIFRTDWNGGSQDFNSALPAVNIKENDVNFTLEVCAPGFKKEDFKVEISQKTLNISCEKQFENEVNNEHYSRKEFSSTSFKRTFNLPETVNYDAIKASYESGVLTLSLPKREEALPKPKRLIEIN</sequence>
<dbReference type="InterPro" id="IPR002068">
    <property type="entry name" value="A-crystallin/Hsp20_dom"/>
</dbReference>
<dbReference type="PROSITE" id="PS01031">
    <property type="entry name" value="SHSP"/>
    <property type="match status" value="1"/>
</dbReference>
<proteinExistence type="inferred from homology"/>
<reference evidence="4 5" key="1">
    <citation type="submission" date="2020-05" db="EMBL/GenBank/DDBJ databases">
        <title>Draft genome of Flavobacterium sp. IMCC34852.</title>
        <authorList>
            <person name="Song J."/>
            <person name="Cho J.-C."/>
        </authorList>
    </citation>
    <scope>NUCLEOTIDE SEQUENCE [LARGE SCALE GENOMIC DNA]</scope>
    <source>
        <strain evidence="4 5">IMCC34852</strain>
    </source>
</reference>
<dbReference type="InterPro" id="IPR031107">
    <property type="entry name" value="Small_HSP"/>
</dbReference>
<dbReference type="EMBL" id="JABEVX010000010">
    <property type="protein sequence ID" value="NNT73139.1"/>
    <property type="molecule type" value="Genomic_DNA"/>
</dbReference>
<protein>
    <submittedName>
        <fullName evidence="4">Hsp20/alpha crystallin family protein</fullName>
    </submittedName>
</protein>
<dbReference type="SUPFAM" id="SSF49764">
    <property type="entry name" value="HSP20-like chaperones"/>
    <property type="match status" value="1"/>
</dbReference>
<dbReference type="RefSeq" id="WP_171223301.1">
    <property type="nucleotide sequence ID" value="NZ_CP121446.1"/>
</dbReference>
<accession>A0A7Y3RAU5</accession>
<dbReference type="Pfam" id="PF00011">
    <property type="entry name" value="HSP20"/>
    <property type="match status" value="1"/>
</dbReference>
<dbReference type="AlphaFoldDB" id="A0A7Y3RAU5"/>
<dbReference type="Proteomes" id="UP000536509">
    <property type="component" value="Unassembled WGS sequence"/>
</dbReference>
<comment type="caution">
    <text evidence="4">The sequence shown here is derived from an EMBL/GenBank/DDBJ whole genome shotgun (WGS) entry which is preliminary data.</text>
</comment>
<dbReference type="CDD" id="cd06464">
    <property type="entry name" value="ACD_sHsps-like"/>
    <property type="match status" value="1"/>
</dbReference>
<evidence type="ECO:0000256" key="1">
    <source>
        <dbReference type="PROSITE-ProRule" id="PRU00285"/>
    </source>
</evidence>
<comment type="similarity">
    <text evidence="1 2">Belongs to the small heat shock protein (HSP20) family.</text>
</comment>
<dbReference type="Gene3D" id="2.60.40.790">
    <property type="match status" value="1"/>
</dbReference>
<gene>
    <name evidence="4" type="ORF">HKT18_13015</name>
</gene>
<feature type="domain" description="SHSP" evidence="3">
    <location>
        <begin position="29"/>
        <end position="142"/>
    </location>
</feature>
<keyword evidence="5" id="KW-1185">Reference proteome</keyword>
<evidence type="ECO:0000256" key="2">
    <source>
        <dbReference type="RuleBase" id="RU003616"/>
    </source>
</evidence>
<dbReference type="PANTHER" id="PTHR11527">
    <property type="entry name" value="HEAT-SHOCK PROTEIN 20 FAMILY MEMBER"/>
    <property type="match status" value="1"/>
</dbReference>